<reference evidence="1 2" key="1">
    <citation type="submission" date="2018-08" db="EMBL/GenBank/DDBJ databases">
        <title>A genome reference for cultivated species of the human gut microbiota.</title>
        <authorList>
            <person name="Zou Y."/>
            <person name="Xue W."/>
            <person name="Luo G."/>
        </authorList>
    </citation>
    <scope>NUCLEOTIDE SEQUENCE [LARGE SCALE GENOMIC DNA]</scope>
    <source>
        <strain evidence="1 2">AM13-21</strain>
    </source>
</reference>
<evidence type="ECO:0000313" key="2">
    <source>
        <dbReference type="Proteomes" id="UP000285777"/>
    </source>
</evidence>
<dbReference type="InterPro" id="IPR032241">
    <property type="entry name" value="DUF5042"/>
</dbReference>
<dbReference type="Pfam" id="PF16445">
    <property type="entry name" value="DUF5042"/>
    <property type="match status" value="1"/>
</dbReference>
<organism evidence="1 2">
    <name type="scientific">Phocaeicola vulgatus</name>
    <name type="common">Bacteroides vulgatus</name>
    <dbReference type="NCBI Taxonomy" id="821"/>
    <lineage>
        <taxon>Bacteria</taxon>
        <taxon>Pseudomonadati</taxon>
        <taxon>Bacteroidota</taxon>
        <taxon>Bacteroidia</taxon>
        <taxon>Bacteroidales</taxon>
        <taxon>Bacteroidaceae</taxon>
        <taxon>Phocaeicola</taxon>
    </lineage>
</organism>
<name>A0A415BPH5_PHOVU</name>
<dbReference type="AlphaFoldDB" id="A0A415BPH5"/>
<dbReference type="PROSITE" id="PS51257">
    <property type="entry name" value="PROKAR_LIPOPROTEIN"/>
    <property type="match status" value="1"/>
</dbReference>
<accession>A0A415BPH5</accession>
<evidence type="ECO:0000313" key="1">
    <source>
        <dbReference type="EMBL" id="RHI88858.1"/>
    </source>
</evidence>
<dbReference type="EMBL" id="QRLF01000024">
    <property type="protein sequence ID" value="RHI88858.1"/>
    <property type="molecule type" value="Genomic_DNA"/>
</dbReference>
<dbReference type="Proteomes" id="UP000285777">
    <property type="component" value="Unassembled WGS sequence"/>
</dbReference>
<proteinExistence type="predicted"/>
<sequence length="467" mass="53183">MLKNIKNIRMMKAVKYSMITVSLVFFFILASCQNEETIPELFSEEDVVTVRLNLSARSIETGESEMLDEFSSDPANWYITGTLFPKTPALPRIALMIFNKDLNRYVYNRMLPLNSTGVDGQYQINIRIPKGETEFYALYAPNQTGKDLPYYTPKGNLQNKIPWDFLGTGTEEISKEEFTDAAFPAIIKEQKDGSLRLPANNPYDGITPSPADEKIIDWTESFVVAWGDGPGVSNRLHMSMLSGKTVASVLPASGKQTQEITIPLFRDFARIRIYIASAARFDQVTYNYRKISFLNFPVLMSPSFRENDSEKVQLGASTPRIVETMEHTGTYSYGIKNETQMTIYEAPFAADGNIDYVQMDTRTYEQFFLPQYLAPYIPESNSWQKKQNHPKIQLTLDYFTGGNASQTKTRTFLLDIGEESSPGVYSGPIYPNRDYKIFIVLPESSDKEIIYRVEPWKSKKVDLPPFQ</sequence>
<comment type="caution">
    <text evidence="1">The sequence shown here is derived from an EMBL/GenBank/DDBJ whole genome shotgun (WGS) entry which is preliminary data.</text>
</comment>
<dbReference type="RefSeq" id="WP_118291378.1">
    <property type="nucleotide sequence ID" value="NZ_QRLF01000024.1"/>
</dbReference>
<protein>
    <submittedName>
        <fullName evidence="1">DUF5042 domain-containing protein</fullName>
    </submittedName>
</protein>
<gene>
    <name evidence="1" type="ORF">DW150_14570</name>
</gene>